<dbReference type="InterPro" id="IPR002018">
    <property type="entry name" value="CarbesteraseB"/>
</dbReference>
<dbReference type="RefSeq" id="WP_121212320.1">
    <property type="nucleotide sequence ID" value="NZ_RBIM01000007.1"/>
</dbReference>
<sequence>MRIRYLALGLAALAVSACSSDEEAVFTPVAAEDLVRMVGQGELVGFETEAGAAAWMAVPYAAPPVGELRWRAPRPPLAFDARLDALQAGAVCPQVTNNLSAGEIYEIGELIGAEDCLTLDIYAPRDAQPGDELPVMMWIHGGANVWGSSSAYDGSNLASQQGVIVVAVQYRLGPLGFLAHPALRADAEIADDAAANFALLDLVAALHWICGNIEMFGGDAGRVTIFGESAGAYNIAGLMATPQARGLFHRAIMQSGGTASVPLDIAEQGGGTDAVAALAAATAIAGDGADGAALRSATLETVYAPYRDAVGELTSLPRMIEDGVTLREGGILAAAEDPDGFAPVPLITGTNRDEMKLYTVFNPQLTRRLGPLVWLRDRDAYEAAVEYPSRNWRRNAVDDLLNRLAANGRSDIWAYRFDWDEGGSVLVTNTGELLGASHAMEIPFVFNHFELFGSFDRILFNDRNAVGRLELADTMGAYWAQFAATGEPGDGIGMGPDWPRWTDTGAALRFDTLDDGGPEVFARTESPLAIASDLAADDRVNDVERCRIAAGMTTREPVLTPIFDSVLDCPQG</sequence>
<organism evidence="5 6">
    <name type="scientific">Maricaulis maris</name>
    <dbReference type="NCBI Taxonomy" id="74318"/>
    <lineage>
        <taxon>Bacteria</taxon>
        <taxon>Pseudomonadati</taxon>
        <taxon>Pseudomonadota</taxon>
        <taxon>Alphaproteobacteria</taxon>
        <taxon>Maricaulales</taxon>
        <taxon>Maricaulaceae</taxon>
        <taxon>Maricaulis</taxon>
    </lineage>
</organism>
<evidence type="ECO:0000313" key="5">
    <source>
        <dbReference type="EMBL" id="RKQ95349.1"/>
    </source>
</evidence>
<dbReference type="EMBL" id="RBIM01000007">
    <property type="protein sequence ID" value="RKQ95349.1"/>
    <property type="molecule type" value="Genomic_DNA"/>
</dbReference>
<dbReference type="InterPro" id="IPR029058">
    <property type="entry name" value="AB_hydrolase_fold"/>
</dbReference>
<dbReference type="SUPFAM" id="SSF53474">
    <property type="entry name" value="alpha/beta-Hydrolases"/>
    <property type="match status" value="1"/>
</dbReference>
<evidence type="ECO:0000259" key="4">
    <source>
        <dbReference type="Pfam" id="PF00135"/>
    </source>
</evidence>
<dbReference type="PANTHER" id="PTHR11559">
    <property type="entry name" value="CARBOXYLESTERASE"/>
    <property type="match status" value="1"/>
</dbReference>
<feature type="domain" description="Carboxylesterase type B" evidence="4">
    <location>
        <begin position="40"/>
        <end position="363"/>
    </location>
</feature>
<dbReference type="InterPro" id="IPR019826">
    <property type="entry name" value="Carboxylesterase_B_AS"/>
</dbReference>
<dbReference type="PROSITE" id="PS00941">
    <property type="entry name" value="CARBOXYLESTERASE_B_2"/>
    <property type="match status" value="1"/>
</dbReference>
<dbReference type="EC" id="3.1.1.-" evidence="3"/>
<dbReference type="Proteomes" id="UP000273675">
    <property type="component" value="Unassembled WGS sequence"/>
</dbReference>
<accession>A0A495D3L7</accession>
<reference evidence="5 6" key="1">
    <citation type="submission" date="2018-10" db="EMBL/GenBank/DDBJ databases">
        <title>Genomic Encyclopedia of Type Strains, Phase IV (KMG-IV): sequencing the most valuable type-strain genomes for metagenomic binning, comparative biology and taxonomic classification.</title>
        <authorList>
            <person name="Goeker M."/>
        </authorList>
    </citation>
    <scope>NUCLEOTIDE SEQUENCE [LARGE SCALE GENOMIC DNA]</scope>
    <source>
        <strain evidence="5 6">DSM 4734</strain>
    </source>
</reference>
<dbReference type="InterPro" id="IPR019819">
    <property type="entry name" value="Carboxylesterase_B_CS"/>
</dbReference>
<comment type="caution">
    <text evidence="5">The sequence shown here is derived from an EMBL/GenBank/DDBJ whole genome shotgun (WGS) entry which is preliminary data.</text>
</comment>
<feature type="chain" id="PRO_5019618066" description="Carboxylic ester hydrolase" evidence="3">
    <location>
        <begin position="21"/>
        <end position="572"/>
    </location>
</feature>
<gene>
    <name evidence="5" type="ORF">C7435_3044</name>
</gene>
<proteinExistence type="inferred from homology"/>
<evidence type="ECO:0000313" key="6">
    <source>
        <dbReference type="Proteomes" id="UP000273675"/>
    </source>
</evidence>
<evidence type="ECO:0000256" key="3">
    <source>
        <dbReference type="RuleBase" id="RU361235"/>
    </source>
</evidence>
<dbReference type="OrthoDB" id="9775851at2"/>
<dbReference type="Pfam" id="PF00135">
    <property type="entry name" value="COesterase"/>
    <property type="match status" value="1"/>
</dbReference>
<evidence type="ECO:0000256" key="1">
    <source>
        <dbReference type="ARBA" id="ARBA00005964"/>
    </source>
</evidence>
<name>A0A495D3L7_9PROT</name>
<keyword evidence="2 3" id="KW-0378">Hydrolase</keyword>
<comment type="similarity">
    <text evidence="1 3">Belongs to the type-B carboxylesterase/lipase family.</text>
</comment>
<dbReference type="AlphaFoldDB" id="A0A495D3L7"/>
<dbReference type="Gene3D" id="3.40.50.1820">
    <property type="entry name" value="alpha/beta hydrolase"/>
    <property type="match status" value="1"/>
</dbReference>
<dbReference type="InterPro" id="IPR050309">
    <property type="entry name" value="Type-B_Carboxylest/Lipase"/>
</dbReference>
<feature type="signal peptide" evidence="3">
    <location>
        <begin position="1"/>
        <end position="20"/>
    </location>
</feature>
<dbReference type="PROSITE" id="PS00122">
    <property type="entry name" value="CARBOXYLESTERASE_B_1"/>
    <property type="match status" value="1"/>
</dbReference>
<keyword evidence="3" id="KW-0732">Signal</keyword>
<dbReference type="PROSITE" id="PS51257">
    <property type="entry name" value="PROKAR_LIPOPROTEIN"/>
    <property type="match status" value="1"/>
</dbReference>
<evidence type="ECO:0000256" key="2">
    <source>
        <dbReference type="ARBA" id="ARBA00022801"/>
    </source>
</evidence>
<dbReference type="GO" id="GO:0016787">
    <property type="term" value="F:hydrolase activity"/>
    <property type="evidence" value="ECO:0007669"/>
    <property type="project" value="UniProtKB-KW"/>
</dbReference>
<protein>
    <recommendedName>
        <fullName evidence="3">Carboxylic ester hydrolase</fullName>
        <ecNumber evidence="3">3.1.1.-</ecNumber>
    </recommendedName>
</protein>